<proteinExistence type="predicted"/>
<dbReference type="KEGG" id="svo:SVI_2831"/>
<dbReference type="AlphaFoldDB" id="D4ZMA3"/>
<name>D4ZMA3_SHEVD</name>
<keyword evidence="2" id="KW-1185">Reference proteome</keyword>
<reference evidence="2" key="1">
    <citation type="journal article" date="2010" name="Mol. Biosyst.">
        <title>Complete genome sequence and comparative analysis of Shewanella violacea, a psychrophilic and piezophilic bacterium from deep sea floor sediments.</title>
        <authorList>
            <person name="Aono E."/>
            <person name="Baba T."/>
            <person name="Ara T."/>
            <person name="Nishi T."/>
            <person name="Nakamichi T."/>
            <person name="Inamoto E."/>
            <person name="Toyonaga H."/>
            <person name="Hasegawa M."/>
            <person name="Takai Y."/>
            <person name="Okumura Y."/>
            <person name="Baba M."/>
            <person name="Tomita M."/>
            <person name="Kato C."/>
            <person name="Oshima T."/>
            <person name="Nakasone K."/>
            <person name="Mori H."/>
        </authorList>
    </citation>
    <scope>NUCLEOTIDE SEQUENCE [LARGE SCALE GENOMIC DNA]</scope>
    <source>
        <strain evidence="2">JCM 10179 / CIP 106290 / LMG 19151 / DSS12</strain>
    </source>
</reference>
<sequence length="83" mass="10228">MSDIKNDRCFFYWDNKLVERHVSKKYISEKLNKNRQVRRCIEDLHFLQEIKQQSSFDLSLNSEVLKSYFNTIYKLIIFCKMRI</sequence>
<gene>
    <name evidence="1" type="ordered locus">SVI_2831</name>
</gene>
<accession>D4ZMA3</accession>
<dbReference type="HOGENOM" id="CLU_2540725_0_0_6"/>
<organism evidence="1 2">
    <name type="scientific">Shewanella violacea (strain JCM 10179 / CIP 106290 / LMG 19151 / DSS12)</name>
    <dbReference type="NCBI Taxonomy" id="637905"/>
    <lineage>
        <taxon>Bacteria</taxon>
        <taxon>Pseudomonadati</taxon>
        <taxon>Pseudomonadota</taxon>
        <taxon>Gammaproteobacteria</taxon>
        <taxon>Alteromonadales</taxon>
        <taxon>Shewanellaceae</taxon>
        <taxon>Shewanella</taxon>
    </lineage>
</organism>
<dbReference type="EMBL" id="AP011177">
    <property type="protein sequence ID" value="BAJ02802.1"/>
    <property type="molecule type" value="Genomic_DNA"/>
</dbReference>
<evidence type="ECO:0000313" key="2">
    <source>
        <dbReference type="Proteomes" id="UP000002350"/>
    </source>
</evidence>
<evidence type="ECO:0000313" key="1">
    <source>
        <dbReference type="EMBL" id="BAJ02802.1"/>
    </source>
</evidence>
<protein>
    <submittedName>
        <fullName evidence="1">Uncharacterized protein</fullName>
    </submittedName>
</protein>
<dbReference type="Proteomes" id="UP000002350">
    <property type="component" value="Chromosome"/>
</dbReference>